<protein>
    <recommendedName>
        <fullName evidence="4">RanBP2-type domain-containing protein</fullName>
    </recommendedName>
</protein>
<dbReference type="SMART" id="SM00547">
    <property type="entry name" value="ZnF_RBZ"/>
    <property type="match status" value="2"/>
</dbReference>
<keyword evidence="2" id="KW-0863">Zinc-finger</keyword>
<dbReference type="GO" id="GO:0008270">
    <property type="term" value="F:zinc ion binding"/>
    <property type="evidence" value="ECO:0007669"/>
    <property type="project" value="UniProtKB-KW"/>
</dbReference>
<reference evidence="5 6" key="1">
    <citation type="submission" date="2018-05" db="EMBL/GenBank/DDBJ databases">
        <title>A metagenomic window into the 2 km-deep terrestrial subsurface aquifer revealed taxonomically and functionally diverse microbial community comprising novel uncultured bacterial lineages.</title>
        <authorList>
            <person name="Kadnikov V.V."/>
            <person name="Mardanov A.V."/>
            <person name="Beletsky A.V."/>
            <person name="Banks D."/>
            <person name="Pimenov N.V."/>
            <person name="Frank Y.A."/>
            <person name="Karnachuk O.V."/>
            <person name="Ravin N.V."/>
        </authorList>
    </citation>
    <scope>NUCLEOTIDE SEQUENCE [LARGE SCALE GENOMIC DNA]</scope>
    <source>
        <strain evidence="5">BY5</strain>
    </source>
</reference>
<dbReference type="AlphaFoldDB" id="A0A367ZLB7"/>
<evidence type="ECO:0000313" key="6">
    <source>
        <dbReference type="Proteomes" id="UP000252355"/>
    </source>
</evidence>
<proteinExistence type="predicted"/>
<keyword evidence="1" id="KW-0479">Metal-binding</keyword>
<evidence type="ECO:0000256" key="2">
    <source>
        <dbReference type="ARBA" id="ARBA00022771"/>
    </source>
</evidence>
<dbReference type="EMBL" id="QOQW01000018">
    <property type="protein sequence ID" value="RCK78830.1"/>
    <property type="molecule type" value="Genomic_DNA"/>
</dbReference>
<dbReference type="InterPro" id="IPR036443">
    <property type="entry name" value="Znf_RanBP2_sf"/>
</dbReference>
<comment type="caution">
    <text evidence="5">The sequence shown here is derived from an EMBL/GenBank/DDBJ whole genome shotgun (WGS) entry which is preliminary data.</text>
</comment>
<dbReference type="PROSITE" id="PS50199">
    <property type="entry name" value="ZF_RANBP2_2"/>
    <property type="match status" value="2"/>
</dbReference>
<dbReference type="Proteomes" id="UP000252355">
    <property type="component" value="Unassembled WGS sequence"/>
</dbReference>
<dbReference type="PROSITE" id="PS01358">
    <property type="entry name" value="ZF_RANBP2_1"/>
    <property type="match status" value="2"/>
</dbReference>
<feature type="domain" description="RanBP2-type" evidence="4">
    <location>
        <begin position="7"/>
        <end position="36"/>
    </location>
</feature>
<feature type="domain" description="RanBP2-type" evidence="4">
    <location>
        <begin position="58"/>
        <end position="88"/>
    </location>
</feature>
<evidence type="ECO:0000259" key="4">
    <source>
        <dbReference type="PROSITE" id="PS50199"/>
    </source>
</evidence>
<dbReference type="InterPro" id="IPR001876">
    <property type="entry name" value="Znf_RanBP2"/>
</dbReference>
<evidence type="ECO:0000256" key="3">
    <source>
        <dbReference type="ARBA" id="ARBA00022833"/>
    </source>
</evidence>
<evidence type="ECO:0000256" key="1">
    <source>
        <dbReference type="ARBA" id="ARBA00022723"/>
    </source>
</evidence>
<gene>
    <name evidence="5" type="ORF">OZSIB_0980</name>
</gene>
<dbReference type="Pfam" id="PF00641">
    <property type="entry name" value="Zn_ribbon_RanBP"/>
    <property type="match status" value="1"/>
</dbReference>
<evidence type="ECO:0000313" key="5">
    <source>
        <dbReference type="EMBL" id="RCK78830.1"/>
    </source>
</evidence>
<accession>A0A367ZLB7</accession>
<name>A0A367ZLB7_9BACT</name>
<keyword evidence="3" id="KW-0862">Zinc</keyword>
<sequence>MVEKIIREGSWICPNCQTKNRGAKETCDACGAVRGNVQFLYEEDGQVVTDAAERAKATAGPDWICAFCGNSNAFDRPTCQSCSAARSEGTLRQVKEATVKGGEGLARRQVSPHATVAPDVRIEPVKVPLPLWFKAGCVIAVLGLLALVGLQSLSFEDTMTVVGKEWRRAIQVMQYQTCREGAWRGELPAGAREIRRQEKIRSYRDVLIGYQTVEETYTERQQVGTRKVKKGVRDLGNGRFEEIWDDEPIYRDVQKTRTVQKPQYRKEPVYDTWIEFDIDRWKDIEKAVAQGTTDEPRWPETGAAAHPRDIVGEKREGAREETYKVTFKSDKDGKTYVVDKLGHQPLSYEAFRRLQPGDHHKVIISGLGLVKDIPGLQPSSR</sequence>
<dbReference type="SUPFAM" id="SSF90209">
    <property type="entry name" value="Ran binding protein zinc finger-like"/>
    <property type="match status" value="2"/>
</dbReference>
<organism evidence="5 6">
    <name type="scientific">Candidatus Ozemobacter sibiricus</name>
    <dbReference type="NCBI Taxonomy" id="2268124"/>
    <lineage>
        <taxon>Bacteria</taxon>
        <taxon>Candidatus Ozemobacteria</taxon>
        <taxon>Candidatus Ozemobacterales</taxon>
        <taxon>Candidatus Ozemobacteraceae</taxon>
        <taxon>Candidatus Ozemobacter</taxon>
    </lineage>
</organism>